<feature type="transmembrane region" description="Helical" evidence="1">
    <location>
        <begin position="71"/>
        <end position="91"/>
    </location>
</feature>
<keyword evidence="1" id="KW-1133">Transmembrane helix</keyword>
<evidence type="ECO:0000313" key="2">
    <source>
        <dbReference type="EMBL" id="KZC97635.1"/>
    </source>
</evidence>
<name>A0ABR5XXJ2_9PROT</name>
<evidence type="ECO:0000256" key="1">
    <source>
        <dbReference type="SAM" id="Phobius"/>
    </source>
</evidence>
<evidence type="ECO:0000313" key="3">
    <source>
        <dbReference type="Proteomes" id="UP000076167"/>
    </source>
</evidence>
<dbReference type="RefSeq" id="WP_063096163.1">
    <property type="nucleotide sequence ID" value="NZ_LPXL01000055.1"/>
</dbReference>
<protein>
    <submittedName>
        <fullName evidence="2">Uncharacterized protein</fullName>
    </submittedName>
</protein>
<dbReference type="Proteomes" id="UP000076167">
    <property type="component" value="Unassembled WGS sequence"/>
</dbReference>
<keyword evidence="3" id="KW-1185">Reference proteome</keyword>
<sequence>MAAGMVLYGATIAIGFCLFSVSVIDMSKVDGITMGTFFTSAGFTAVLVGYMGIIFVTEATAIANSIAQSQFTNTAAAAIVGGTMGAAFGLAKKVKPFLPPAAQAAMKFTDKLEGGASNWSDAMQASRNNPNMMGDAKSSFFGDLRNVSSMGDMGKYMDALRRGGVDRG</sequence>
<feature type="transmembrane region" description="Helical" evidence="1">
    <location>
        <begin position="6"/>
        <end position="24"/>
    </location>
</feature>
<dbReference type="EMBL" id="LPXL01000055">
    <property type="protein sequence ID" value="KZC97635.1"/>
    <property type="molecule type" value="Genomic_DNA"/>
</dbReference>
<comment type="caution">
    <text evidence="2">The sequence shown here is derived from an EMBL/GenBank/DDBJ whole genome shotgun (WGS) entry which is preliminary data.</text>
</comment>
<organism evidence="2 3">
    <name type="scientific">Thalassospira xiamenensis</name>
    <dbReference type="NCBI Taxonomy" id="220697"/>
    <lineage>
        <taxon>Bacteria</taxon>
        <taxon>Pseudomonadati</taxon>
        <taxon>Pseudomonadota</taxon>
        <taxon>Alphaproteobacteria</taxon>
        <taxon>Rhodospirillales</taxon>
        <taxon>Thalassospiraceae</taxon>
        <taxon>Thalassospira</taxon>
    </lineage>
</organism>
<proteinExistence type="predicted"/>
<keyword evidence="1" id="KW-0812">Transmembrane</keyword>
<gene>
    <name evidence="2" type="ORF">AUP40_22370</name>
</gene>
<feature type="transmembrane region" description="Helical" evidence="1">
    <location>
        <begin position="36"/>
        <end position="56"/>
    </location>
</feature>
<accession>A0ABR5XXJ2</accession>
<keyword evidence="1" id="KW-0472">Membrane</keyword>
<reference evidence="2 3" key="1">
    <citation type="submission" date="2015-12" db="EMBL/GenBank/DDBJ databases">
        <title>Genome sequence of Thalassospira xiamenensis MCCC 1A03005.</title>
        <authorList>
            <person name="Lu L."/>
            <person name="Lai Q."/>
            <person name="Shao Z."/>
            <person name="Qian P."/>
        </authorList>
    </citation>
    <scope>NUCLEOTIDE SEQUENCE [LARGE SCALE GENOMIC DNA]</scope>
    <source>
        <strain evidence="2 3">MCCC 1A03005</strain>
    </source>
</reference>